<evidence type="ECO:0000313" key="1">
    <source>
        <dbReference type="EMBL" id="NUU76934.1"/>
    </source>
</evidence>
<dbReference type="AlphaFoldDB" id="A0A7Y6BXU0"/>
<dbReference type="Proteomes" id="UP000526125">
    <property type="component" value="Unassembled WGS sequence"/>
</dbReference>
<organism evidence="1 2">
    <name type="scientific">Paenibacillus xylanilyticus</name>
    <dbReference type="NCBI Taxonomy" id="248903"/>
    <lineage>
        <taxon>Bacteria</taxon>
        <taxon>Bacillati</taxon>
        <taxon>Bacillota</taxon>
        <taxon>Bacilli</taxon>
        <taxon>Bacillales</taxon>
        <taxon>Paenibacillaceae</taxon>
        <taxon>Paenibacillus</taxon>
    </lineage>
</organism>
<name>A0A7Y6BXU0_9BACL</name>
<accession>A0A7Y6BXU0</accession>
<reference evidence="1 2" key="1">
    <citation type="submission" date="2020-05" db="EMBL/GenBank/DDBJ databases">
        <title>Genome Sequencing of Type Strains.</title>
        <authorList>
            <person name="Lemaire J.F."/>
            <person name="Inderbitzin P."/>
            <person name="Gregorio O.A."/>
            <person name="Collins S.B."/>
            <person name="Wespe N."/>
            <person name="Knight-Connoni V."/>
        </authorList>
    </citation>
    <scope>NUCLEOTIDE SEQUENCE [LARGE SCALE GENOMIC DNA]</scope>
    <source>
        <strain evidence="1 2">LMG 21957</strain>
    </source>
</reference>
<dbReference type="RefSeq" id="WP_175396628.1">
    <property type="nucleotide sequence ID" value="NZ_JABMCB010000190.1"/>
</dbReference>
<proteinExistence type="predicted"/>
<evidence type="ECO:0000313" key="2">
    <source>
        <dbReference type="Proteomes" id="UP000526125"/>
    </source>
</evidence>
<protein>
    <submittedName>
        <fullName evidence="1">Uncharacterized protein</fullName>
    </submittedName>
</protein>
<dbReference type="EMBL" id="JABMCB010000190">
    <property type="protein sequence ID" value="NUU76934.1"/>
    <property type="molecule type" value="Genomic_DNA"/>
</dbReference>
<sequence>MITFKWNDEDKKEEFLDEIRMVFASHGIEAEWKDIETYKRNKDAVVTLVFKNVVE</sequence>
<keyword evidence="2" id="KW-1185">Reference proteome</keyword>
<comment type="caution">
    <text evidence="1">The sequence shown here is derived from an EMBL/GenBank/DDBJ whole genome shotgun (WGS) entry which is preliminary data.</text>
</comment>
<gene>
    <name evidence="1" type="ORF">HP552_17115</name>
</gene>